<dbReference type="OrthoDB" id="128837at2759"/>
<dbReference type="Proteomes" id="UP000198211">
    <property type="component" value="Unassembled WGS sequence"/>
</dbReference>
<name>A0A225WC43_9STRA</name>
<dbReference type="EMBL" id="NBNE01001154">
    <property type="protein sequence ID" value="OWZ15301.1"/>
    <property type="molecule type" value="Genomic_DNA"/>
</dbReference>
<evidence type="ECO:0000313" key="3">
    <source>
        <dbReference type="Proteomes" id="UP000198211"/>
    </source>
</evidence>
<gene>
    <name evidence="2" type="ORF">PHMEG_00011085</name>
</gene>
<reference evidence="3" key="1">
    <citation type="submission" date="2017-03" db="EMBL/GenBank/DDBJ databases">
        <title>Phytopthora megakarya and P. palmivora, two closely related causual agents of cacao black pod achieved similar genome size and gene model numbers by different mechanisms.</title>
        <authorList>
            <person name="Ali S."/>
            <person name="Shao J."/>
            <person name="Larry D.J."/>
            <person name="Kronmiller B."/>
            <person name="Shen D."/>
            <person name="Strem M.D."/>
            <person name="Melnick R.L."/>
            <person name="Guiltinan M.J."/>
            <person name="Tyler B.M."/>
            <person name="Meinhardt L.W."/>
            <person name="Bailey B.A."/>
        </authorList>
    </citation>
    <scope>NUCLEOTIDE SEQUENCE [LARGE SCALE GENOMIC DNA]</scope>
    <source>
        <strain evidence="3">zdho120</strain>
    </source>
</reference>
<keyword evidence="3" id="KW-1185">Reference proteome</keyword>
<dbReference type="Pfam" id="PF10551">
    <property type="entry name" value="MULE"/>
    <property type="match status" value="1"/>
</dbReference>
<organism evidence="2 3">
    <name type="scientific">Phytophthora megakarya</name>
    <dbReference type="NCBI Taxonomy" id="4795"/>
    <lineage>
        <taxon>Eukaryota</taxon>
        <taxon>Sar</taxon>
        <taxon>Stramenopiles</taxon>
        <taxon>Oomycota</taxon>
        <taxon>Peronosporomycetes</taxon>
        <taxon>Peronosporales</taxon>
        <taxon>Peronosporaceae</taxon>
        <taxon>Phytophthora</taxon>
    </lineage>
</organism>
<dbReference type="InterPro" id="IPR018289">
    <property type="entry name" value="MULE_transposase_dom"/>
</dbReference>
<proteinExistence type="predicted"/>
<sequence length="461" mass="52808">MRTILTKCTSARCARVNVTCTCRYKINTCEMSGLVFVFQDGQHAMLDGSEGSPRAAKMTAEMKAFVEHEISMNSSVTPHVVFTRLCTVLQGQPPLESQVQGYIKRWRAKNRDDSMQPVIDICKQSMFELNRASSNSGDELLVFCDSDFENGSFVPALGNGSDGSPFRLGLTCFSLLEAYITVQEDPRCVTILHVDSTHNMVRQRYSVFILGYSDLCGHFFPLVYYCASQRRAEDVAWCLSYIKRVMQQLFRSRFAPKFVMTDADNGQYNACTSEMPNTTILMCWFHVCQNVWKKSRKLPKLQRTELFSDLNELHFCRTSTEFEVKKTLIMKKWRTVGKTCSRYRAVTKKIRRQWFDNPRFSKWQAFHTPPGCASTNNPVEQYHRKVKLVNSTSRATPIEMVRLLDQSRVGFLAKNATFSRTTQASKRVKAHYNKIKKRGDLSATVLPPVGDLRNQLVLQQN</sequence>
<evidence type="ECO:0000259" key="1">
    <source>
        <dbReference type="Pfam" id="PF10551"/>
    </source>
</evidence>
<evidence type="ECO:0000313" key="2">
    <source>
        <dbReference type="EMBL" id="OWZ15301.1"/>
    </source>
</evidence>
<dbReference type="AlphaFoldDB" id="A0A225WC43"/>
<dbReference type="STRING" id="4795.A0A225WC43"/>
<comment type="caution">
    <text evidence="2">The sequence shown here is derived from an EMBL/GenBank/DDBJ whole genome shotgun (WGS) entry which is preliminary data.</text>
</comment>
<protein>
    <recommendedName>
        <fullName evidence="1">MULE transposase domain-containing protein</fullName>
    </recommendedName>
</protein>
<feature type="domain" description="MULE transposase" evidence="1">
    <location>
        <begin position="191"/>
        <end position="290"/>
    </location>
</feature>
<accession>A0A225WC43</accession>